<gene>
    <name evidence="1" type="ORF">KI387_025688</name>
</gene>
<name>A0AA38KWY5_TAXCH</name>
<dbReference type="AlphaFoldDB" id="A0AA38KWY5"/>
<feature type="non-terminal residue" evidence="1">
    <location>
        <position position="94"/>
    </location>
</feature>
<protein>
    <submittedName>
        <fullName evidence="1">Uncharacterized protein</fullName>
    </submittedName>
</protein>
<comment type="caution">
    <text evidence="1">The sequence shown here is derived from an EMBL/GenBank/DDBJ whole genome shotgun (WGS) entry which is preliminary data.</text>
</comment>
<reference evidence="1 2" key="1">
    <citation type="journal article" date="2021" name="Nat. Plants">
        <title>The Taxus genome provides insights into paclitaxel biosynthesis.</title>
        <authorList>
            <person name="Xiong X."/>
            <person name="Gou J."/>
            <person name="Liao Q."/>
            <person name="Li Y."/>
            <person name="Zhou Q."/>
            <person name="Bi G."/>
            <person name="Li C."/>
            <person name="Du R."/>
            <person name="Wang X."/>
            <person name="Sun T."/>
            <person name="Guo L."/>
            <person name="Liang H."/>
            <person name="Lu P."/>
            <person name="Wu Y."/>
            <person name="Zhang Z."/>
            <person name="Ro D.K."/>
            <person name="Shang Y."/>
            <person name="Huang S."/>
            <person name="Yan J."/>
        </authorList>
    </citation>
    <scope>NUCLEOTIDE SEQUENCE [LARGE SCALE GENOMIC DNA]</scope>
    <source>
        <strain evidence="1">Ta-2019</strain>
    </source>
</reference>
<evidence type="ECO:0000313" key="1">
    <source>
        <dbReference type="EMBL" id="KAH9310653.1"/>
    </source>
</evidence>
<dbReference type="EMBL" id="JAHRHJ020000006">
    <property type="protein sequence ID" value="KAH9310653.1"/>
    <property type="molecule type" value="Genomic_DNA"/>
</dbReference>
<organism evidence="1 2">
    <name type="scientific">Taxus chinensis</name>
    <name type="common">Chinese yew</name>
    <name type="synonym">Taxus wallichiana var. chinensis</name>
    <dbReference type="NCBI Taxonomy" id="29808"/>
    <lineage>
        <taxon>Eukaryota</taxon>
        <taxon>Viridiplantae</taxon>
        <taxon>Streptophyta</taxon>
        <taxon>Embryophyta</taxon>
        <taxon>Tracheophyta</taxon>
        <taxon>Spermatophyta</taxon>
        <taxon>Pinopsida</taxon>
        <taxon>Pinidae</taxon>
        <taxon>Conifers II</taxon>
        <taxon>Cupressales</taxon>
        <taxon>Taxaceae</taxon>
        <taxon>Taxus</taxon>
    </lineage>
</organism>
<dbReference type="Proteomes" id="UP000824469">
    <property type="component" value="Unassembled WGS sequence"/>
</dbReference>
<accession>A0AA38KWY5</accession>
<evidence type="ECO:0000313" key="2">
    <source>
        <dbReference type="Proteomes" id="UP000824469"/>
    </source>
</evidence>
<sequence length="94" mass="10741">MSFRDAIRGPREQNFASNLGANRLTRLVKDDPKKTPVGCMKIVDGTPVIKIAASDVQANIRELEDRALIVRFMEFKPSLYAFKEWAQKTWNILC</sequence>
<proteinExistence type="predicted"/>
<keyword evidence="2" id="KW-1185">Reference proteome</keyword>